<dbReference type="InterPro" id="IPR051131">
    <property type="entry name" value="NEK_Ser/Thr_kinase_NIMA"/>
</dbReference>
<evidence type="ECO:0000256" key="3">
    <source>
        <dbReference type="ARBA" id="ARBA00022679"/>
    </source>
</evidence>
<comment type="catalytic activity">
    <reaction evidence="8">
        <text>L-seryl-[protein] + ATP = O-phospho-L-seryl-[protein] + ADP + H(+)</text>
        <dbReference type="Rhea" id="RHEA:17989"/>
        <dbReference type="Rhea" id="RHEA-COMP:9863"/>
        <dbReference type="Rhea" id="RHEA-COMP:11604"/>
        <dbReference type="ChEBI" id="CHEBI:15378"/>
        <dbReference type="ChEBI" id="CHEBI:29999"/>
        <dbReference type="ChEBI" id="CHEBI:30616"/>
        <dbReference type="ChEBI" id="CHEBI:83421"/>
        <dbReference type="ChEBI" id="CHEBI:456216"/>
        <dbReference type="EC" id="2.7.11.1"/>
    </reaction>
</comment>
<keyword evidence="4 9" id="KW-0547">Nucleotide-binding</keyword>
<feature type="binding site" evidence="9">
    <location>
        <position position="47"/>
    </location>
    <ligand>
        <name>ATP</name>
        <dbReference type="ChEBI" id="CHEBI:30616"/>
    </ligand>
</feature>
<dbReference type="PROSITE" id="PS50011">
    <property type="entry name" value="PROTEIN_KINASE_DOM"/>
    <property type="match status" value="1"/>
</dbReference>
<dbReference type="EC" id="2.7.11.1" evidence="1"/>
<dbReference type="InterPro" id="IPR000719">
    <property type="entry name" value="Prot_kinase_dom"/>
</dbReference>
<proteinExistence type="predicted"/>
<keyword evidence="5" id="KW-0418">Kinase</keyword>
<evidence type="ECO:0000256" key="1">
    <source>
        <dbReference type="ARBA" id="ARBA00012513"/>
    </source>
</evidence>
<accession>A0ABN9W7Y2</accession>
<dbReference type="Pfam" id="PF00069">
    <property type="entry name" value="Pkinase"/>
    <property type="match status" value="1"/>
</dbReference>
<reference evidence="11" key="1">
    <citation type="submission" date="2023-10" db="EMBL/GenBank/DDBJ databases">
        <authorList>
            <person name="Chen Y."/>
            <person name="Shah S."/>
            <person name="Dougan E. K."/>
            <person name="Thang M."/>
            <person name="Chan C."/>
        </authorList>
    </citation>
    <scope>NUCLEOTIDE SEQUENCE [LARGE SCALE GENOMIC DNA]</scope>
</reference>
<sequence length="201" mass="21699">MAAAAGGGQRQDATLAGRCELRRLLGRGAFGEVWLADGPEGVQFAVKVVPCDSAAGEAEGAAAQARRGSALREAELLKELRHPHIVACQEVSYDGERQVVRLVLEYMDGGDLHGLIEARREGGGDLLGAHFARRVLAAVGGALNFVHARSILHRDVNPPTSCWPADPSGSSWPISASPSWWRHRRLRRSRVWGPRTTSRPS</sequence>
<evidence type="ECO:0000256" key="5">
    <source>
        <dbReference type="ARBA" id="ARBA00022777"/>
    </source>
</evidence>
<organism evidence="11 12">
    <name type="scientific">Prorocentrum cordatum</name>
    <dbReference type="NCBI Taxonomy" id="2364126"/>
    <lineage>
        <taxon>Eukaryota</taxon>
        <taxon>Sar</taxon>
        <taxon>Alveolata</taxon>
        <taxon>Dinophyceae</taxon>
        <taxon>Prorocentrales</taxon>
        <taxon>Prorocentraceae</taxon>
        <taxon>Prorocentrum</taxon>
    </lineage>
</organism>
<keyword evidence="2" id="KW-0723">Serine/threonine-protein kinase</keyword>
<evidence type="ECO:0000313" key="12">
    <source>
        <dbReference type="Proteomes" id="UP001189429"/>
    </source>
</evidence>
<evidence type="ECO:0000259" key="10">
    <source>
        <dbReference type="PROSITE" id="PS50011"/>
    </source>
</evidence>
<dbReference type="Proteomes" id="UP001189429">
    <property type="component" value="Unassembled WGS sequence"/>
</dbReference>
<name>A0ABN9W7Y2_9DINO</name>
<evidence type="ECO:0000256" key="8">
    <source>
        <dbReference type="ARBA" id="ARBA00048679"/>
    </source>
</evidence>
<gene>
    <name evidence="11" type="ORF">PCOR1329_LOCUS64846</name>
</gene>
<evidence type="ECO:0000313" key="11">
    <source>
        <dbReference type="EMBL" id="CAK0882281.1"/>
    </source>
</evidence>
<evidence type="ECO:0000256" key="4">
    <source>
        <dbReference type="ARBA" id="ARBA00022741"/>
    </source>
</evidence>
<comment type="catalytic activity">
    <reaction evidence="7">
        <text>L-threonyl-[protein] + ATP = O-phospho-L-threonyl-[protein] + ADP + H(+)</text>
        <dbReference type="Rhea" id="RHEA:46608"/>
        <dbReference type="Rhea" id="RHEA-COMP:11060"/>
        <dbReference type="Rhea" id="RHEA-COMP:11605"/>
        <dbReference type="ChEBI" id="CHEBI:15378"/>
        <dbReference type="ChEBI" id="CHEBI:30013"/>
        <dbReference type="ChEBI" id="CHEBI:30616"/>
        <dbReference type="ChEBI" id="CHEBI:61977"/>
        <dbReference type="ChEBI" id="CHEBI:456216"/>
        <dbReference type="EC" id="2.7.11.1"/>
    </reaction>
</comment>
<dbReference type="InterPro" id="IPR011009">
    <property type="entry name" value="Kinase-like_dom_sf"/>
</dbReference>
<dbReference type="InterPro" id="IPR017441">
    <property type="entry name" value="Protein_kinase_ATP_BS"/>
</dbReference>
<dbReference type="PROSITE" id="PS00107">
    <property type="entry name" value="PROTEIN_KINASE_ATP"/>
    <property type="match status" value="1"/>
</dbReference>
<evidence type="ECO:0000256" key="7">
    <source>
        <dbReference type="ARBA" id="ARBA00047899"/>
    </source>
</evidence>
<dbReference type="PANTHER" id="PTHR44899">
    <property type="entry name" value="CAMK FAMILY PROTEIN KINASE"/>
    <property type="match status" value="1"/>
</dbReference>
<evidence type="ECO:0000256" key="2">
    <source>
        <dbReference type="ARBA" id="ARBA00022527"/>
    </source>
</evidence>
<keyword evidence="12" id="KW-1185">Reference proteome</keyword>
<dbReference type="PANTHER" id="PTHR44899:SF3">
    <property type="entry name" value="SERINE_THREONINE-PROTEIN KINASE NEK1"/>
    <property type="match status" value="1"/>
</dbReference>
<protein>
    <recommendedName>
        <fullName evidence="1">non-specific serine/threonine protein kinase</fullName>
        <ecNumber evidence="1">2.7.11.1</ecNumber>
    </recommendedName>
</protein>
<keyword evidence="3" id="KW-0808">Transferase</keyword>
<feature type="domain" description="Protein kinase" evidence="10">
    <location>
        <begin position="19"/>
        <end position="201"/>
    </location>
</feature>
<comment type="caution">
    <text evidence="11">The sequence shown here is derived from an EMBL/GenBank/DDBJ whole genome shotgun (WGS) entry which is preliminary data.</text>
</comment>
<keyword evidence="6 9" id="KW-0067">ATP-binding</keyword>
<evidence type="ECO:0000256" key="9">
    <source>
        <dbReference type="PROSITE-ProRule" id="PRU10141"/>
    </source>
</evidence>
<dbReference type="CDD" id="cd00180">
    <property type="entry name" value="PKc"/>
    <property type="match status" value="1"/>
</dbReference>
<dbReference type="EMBL" id="CAUYUJ010018282">
    <property type="protein sequence ID" value="CAK0882281.1"/>
    <property type="molecule type" value="Genomic_DNA"/>
</dbReference>
<dbReference type="SUPFAM" id="SSF56112">
    <property type="entry name" value="Protein kinase-like (PK-like)"/>
    <property type="match status" value="1"/>
</dbReference>
<dbReference type="Gene3D" id="1.10.510.10">
    <property type="entry name" value="Transferase(Phosphotransferase) domain 1"/>
    <property type="match status" value="1"/>
</dbReference>
<evidence type="ECO:0000256" key="6">
    <source>
        <dbReference type="ARBA" id="ARBA00022840"/>
    </source>
</evidence>